<name>A0A6J5MUM3_9CAUD</name>
<reference evidence="1" key="1">
    <citation type="submission" date="2020-04" db="EMBL/GenBank/DDBJ databases">
        <authorList>
            <person name="Chiriac C."/>
            <person name="Salcher M."/>
            <person name="Ghai R."/>
            <person name="Kavagutti S V."/>
        </authorList>
    </citation>
    <scope>NUCLEOTIDE SEQUENCE</scope>
</reference>
<evidence type="ECO:0000313" key="1">
    <source>
        <dbReference type="EMBL" id="CAB4148776.1"/>
    </source>
</evidence>
<gene>
    <name evidence="1" type="ORF">UFOVP535_24</name>
</gene>
<sequence>MRLLLIVFLMSGTCFAQEFEGNFIKAKSTGGTAPFTYSIDNGAYQIKDTFFNVQPGVHTISVKDAKNCVKSSVCTLYTNLLMKALIWNGTRYIPAEQYIPSATSNFQSVQLSATGGKSPYYFSKNSTTNYIQNKIFWNGLGKNTPYTFRVKDALGYIYSIIITL</sequence>
<accession>A0A6J5MUM3</accession>
<proteinExistence type="predicted"/>
<organism evidence="1">
    <name type="scientific">uncultured Caudovirales phage</name>
    <dbReference type="NCBI Taxonomy" id="2100421"/>
    <lineage>
        <taxon>Viruses</taxon>
        <taxon>Duplodnaviria</taxon>
        <taxon>Heunggongvirae</taxon>
        <taxon>Uroviricota</taxon>
        <taxon>Caudoviricetes</taxon>
        <taxon>Peduoviridae</taxon>
        <taxon>Maltschvirus</taxon>
        <taxon>Maltschvirus maltsch</taxon>
    </lineage>
</organism>
<protein>
    <submittedName>
        <fullName evidence="1">SprB repeat</fullName>
    </submittedName>
</protein>
<dbReference type="EMBL" id="LR796506">
    <property type="protein sequence ID" value="CAB4148776.1"/>
    <property type="molecule type" value="Genomic_DNA"/>
</dbReference>